<protein>
    <submittedName>
        <fullName evidence="9">Splicing factor U2AF-associated protein 2</fullName>
    </submittedName>
</protein>
<evidence type="ECO:0000313" key="10">
    <source>
        <dbReference type="Proteomes" id="UP001174691"/>
    </source>
</evidence>
<comment type="caution">
    <text evidence="9">The sequence shown here is derived from an EMBL/GenBank/DDBJ whole genome shotgun (WGS) entry which is preliminary data.</text>
</comment>
<dbReference type="PROSITE" id="PS50102">
    <property type="entry name" value="RRM"/>
    <property type="match status" value="2"/>
</dbReference>
<keyword evidence="10" id="KW-1185">Reference proteome</keyword>
<dbReference type="EMBL" id="JANBVN010000053">
    <property type="protein sequence ID" value="KAJ9155891.1"/>
    <property type="molecule type" value="Genomic_DNA"/>
</dbReference>
<dbReference type="SMART" id="SM00360">
    <property type="entry name" value="RRM"/>
    <property type="match status" value="2"/>
</dbReference>
<dbReference type="SMART" id="SM00361">
    <property type="entry name" value="RRM_1"/>
    <property type="match status" value="1"/>
</dbReference>
<dbReference type="GO" id="GO:0000398">
    <property type="term" value="P:mRNA splicing, via spliceosome"/>
    <property type="evidence" value="ECO:0007669"/>
    <property type="project" value="InterPro"/>
</dbReference>
<feature type="region of interest" description="Disordered" evidence="7">
    <location>
        <begin position="213"/>
        <end position="281"/>
    </location>
</feature>
<proteinExistence type="inferred from homology"/>
<reference evidence="9" key="1">
    <citation type="submission" date="2022-07" db="EMBL/GenBank/DDBJ databases">
        <title>Fungi with potential for degradation of polypropylene.</title>
        <authorList>
            <person name="Gostincar C."/>
        </authorList>
    </citation>
    <scope>NUCLEOTIDE SEQUENCE</scope>
    <source>
        <strain evidence="9">EXF-13287</strain>
    </source>
</reference>
<dbReference type="GO" id="GO:0003723">
    <property type="term" value="F:RNA binding"/>
    <property type="evidence" value="ECO:0007669"/>
    <property type="project" value="UniProtKB-UniRule"/>
</dbReference>
<keyword evidence="5" id="KW-0508">mRNA splicing</keyword>
<dbReference type="CDD" id="cd12285">
    <property type="entry name" value="RRM3_RBM39_like"/>
    <property type="match status" value="1"/>
</dbReference>
<feature type="domain" description="RRM" evidence="8">
    <location>
        <begin position="119"/>
        <end position="213"/>
    </location>
</feature>
<dbReference type="PANTHER" id="PTHR15608:SF0">
    <property type="entry name" value="HIV TAT-SPECIFIC FACTOR 1"/>
    <property type="match status" value="1"/>
</dbReference>
<dbReference type="InterPro" id="IPR000504">
    <property type="entry name" value="RRM_dom"/>
</dbReference>
<dbReference type="InterPro" id="IPR012677">
    <property type="entry name" value="Nucleotide-bd_a/b_plait_sf"/>
</dbReference>
<evidence type="ECO:0000313" key="9">
    <source>
        <dbReference type="EMBL" id="KAJ9155891.1"/>
    </source>
</evidence>
<dbReference type="InterPro" id="IPR034393">
    <property type="entry name" value="TatSF1-like"/>
</dbReference>
<dbReference type="PANTHER" id="PTHR15608">
    <property type="entry name" value="SPLICING FACTOR U2AF-ASSOCIATED PROTEIN 2"/>
    <property type="match status" value="1"/>
</dbReference>
<dbReference type="Gene3D" id="3.30.70.330">
    <property type="match status" value="2"/>
</dbReference>
<dbReference type="FunFam" id="3.30.70.330:FF:000105">
    <property type="entry name" value="HIV Tat-specific factor 1 homolog"/>
    <property type="match status" value="1"/>
</dbReference>
<keyword evidence="3" id="KW-0677">Repeat</keyword>
<evidence type="ECO:0000256" key="4">
    <source>
        <dbReference type="ARBA" id="ARBA00022884"/>
    </source>
</evidence>
<dbReference type="GO" id="GO:0005684">
    <property type="term" value="C:U2-type spliceosomal complex"/>
    <property type="evidence" value="ECO:0007669"/>
    <property type="project" value="TreeGrafter"/>
</dbReference>
<keyword evidence="2" id="KW-0507">mRNA processing</keyword>
<keyword evidence="4 6" id="KW-0694">RNA-binding</keyword>
<feature type="region of interest" description="Disordered" evidence="7">
    <location>
        <begin position="66"/>
        <end position="120"/>
    </location>
</feature>
<dbReference type="CDD" id="cd12281">
    <property type="entry name" value="RRM1_TatSF1_like"/>
    <property type="match status" value="1"/>
</dbReference>
<dbReference type="InterPro" id="IPR003954">
    <property type="entry name" value="RRM_euk-type"/>
</dbReference>
<evidence type="ECO:0000256" key="5">
    <source>
        <dbReference type="ARBA" id="ARBA00023187"/>
    </source>
</evidence>
<comment type="similarity">
    <text evidence="1">Belongs to the HTATSF1 family.</text>
</comment>
<feature type="compositionally biased region" description="Low complexity" evidence="7">
    <location>
        <begin position="72"/>
        <end position="81"/>
    </location>
</feature>
<accession>A0AA38VJM9</accession>
<feature type="domain" description="RRM" evidence="8">
    <location>
        <begin position="329"/>
        <end position="408"/>
    </location>
</feature>
<dbReference type="GO" id="GO:0005686">
    <property type="term" value="C:U2 snRNP"/>
    <property type="evidence" value="ECO:0007669"/>
    <property type="project" value="TreeGrafter"/>
</dbReference>
<dbReference type="Proteomes" id="UP001174691">
    <property type="component" value="Unassembled WGS sequence"/>
</dbReference>
<dbReference type="InterPro" id="IPR034392">
    <property type="entry name" value="TatSF1-like_RRM1"/>
</dbReference>
<dbReference type="SUPFAM" id="SSF54928">
    <property type="entry name" value="RNA-binding domain, RBD"/>
    <property type="match status" value="2"/>
</dbReference>
<dbReference type="Pfam" id="PF00076">
    <property type="entry name" value="RRM_1"/>
    <property type="match status" value="2"/>
</dbReference>
<name>A0AA38VJM9_9PEZI</name>
<dbReference type="InterPro" id="IPR035979">
    <property type="entry name" value="RBD_domain_sf"/>
</dbReference>
<evidence type="ECO:0000256" key="7">
    <source>
        <dbReference type="SAM" id="MobiDB-lite"/>
    </source>
</evidence>
<gene>
    <name evidence="9" type="ORF">NKR19_g4296</name>
</gene>
<evidence type="ECO:0000256" key="1">
    <source>
        <dbReference type="ARBA" id="ARBA00007747"/>
    </source>
</evidence>
<dbReference type="AlphaFoldDB" id="A0AA38VJM9"/>
<evidence type="ECO:0000256" key="6">
    <source>
        <dbReference type="PROSITE-ProRule" id="PRU00176"/>
    </source>
</evidence>
<feature type="region of interest" description="Disordered" evidence="7">
    <location>
        <begin position="294"/>
        <end position="314"/>
    </location>
</feature>
<organism evidence="9 10">
    <name type="scientific">Coniochaeta hoffmannii</name>
    <dbReference type="NCBI Taxonomy" id="91930"/>
    <lineage>
        <taxon>Eukaryota</taxon>
        <taxon>Fungi</taxon>
        <taxon>Dikarya</taxon>
        <taxon>Ascomycota</taxon>
        <taxon>Pezizomycotina</taxon>
        <taxon>Sordariomycetes</taxon>
        <taxon>Sordariomycetidae</taxon>
        <taxon>Coniochaetales</taxon>
        <taxon>Coniochaetaceae</taxon>
        <taxon>Coniochaeta</taxon>
    </lineage>
</organism>
<evidence type="ECO:0000256" key="3">
    <source>
        <dbReference type="ARBA" id="ARBA00022737"/>
    </source>
</evidence>
<sequence>MAEEAQQSEVWTFPTDPAAFDSDERISFSRLDNKYIAVVDDGTEYEFDRDLKRWVPIIDEELIQQQQAGYFSNSAEAESNEPSQHGKKRKSTDREDSNGRTKNSSKRQAREPPAPKQNTAIYVTGLPLDATAEEVHDLFSRKCGVIAEEIDSGRPRIKMYTDDKGQFKGDALVVFFKPQSVDMAVMLLDDSDFRLSSDGRLSAGRMRVMPADSSYKKTNNESGSNNAHVAGGGGAGKKNTVITGDEQQHASGGDGGEASNSASARPTDHAKHKQSHQDRQKIIRKTQKLAAKLADWDDDEPSSLPTGRPNIPEVKGASKRWDKVVILTHMFTLQELEEDPAALQDIEEDIREECEKLGDVTNVVLFDQEEEGIVSVKFSTPEAAEACVKLMHGRSFAGRTVEAYFATGKERFRKSKKSGGAEEEDAEG</sequence>
<evidence type="ECO:0000259" key="8">
    <source>
        <dbReference type="PROSITE" id="PS50102"/>
    </source>
</evidence>
<evidence type="ECO:0000256" key="2">
    <source>
        <dbReference type="ARBA" id="ARBA00022664"/>
    </source>
</evidence>